<feature type="domain" description="SCP" evidence="3">
    <location>
        <begin position="77"/>
        <end position="224"/>
    </location>
</feature>
<dbReference type="AlphaFoldDB" id="A0A9J7IUG5"/>
<dbReference type="GeneID" id="111355671"/>
<name>A0A9J7IUG5_SPOLT</name>
<comment type="subcellular location">
    <subcellularLocation>
        <location evidence="1">Secreted</location>
    </subcellularLocation>
</comment>
<protein>
    <submittedName>
        <fullName evidence="5">Venom allergen 5-like</fullName>
    </submittedName>
</protein>
<dbReference type="GO" id="GO:0005576">
    <property type="term" value="C:extracellular region"/>
    <property type="evidence" value="ECO:0007669"/>
    <property type="project" value="UniProtKB-SubCell"/>
</dbReference>
<keyword evidence="2" id="KW-0964">Secreted</keyword>
<dbReference type="OrthoDB" id="737510at2759"/>
<dbReference type="InterPro" id="IPR035940">
    <property type="entry name" value="CAP_sf"/>
</dbReference>
<evidence type="ECO:0000259" key="3">
    <source>
        <dbReference type="SMART" id="SM00198"/>
    </source>
</evidence>
<evidence type="ECO:0000256" key="2">
    <source>
        <dbReference type="ARBA" id="ARBA00022525"/>
    </source>
</evidence>
<dbReference type="Gene3D" id="3.40.33.10">
    <property type="entry name" value="CAP"/>
    <property type="match status" value="1"/>
</dbReference>
<reference evidence="5" key="1">
    <citation type="submission" date="2025-08" db="UniProtKB">
        <authorList>
            <consortium name="RefSeq"/>
        </authorList>
    </citation>
    <scope>IDENTIFICATION</scope>
    <source>
        <strain evidence="5">Ishihara</strain>
        <tissue evidence="5">Whole body</tissue>
    </source>
</reference>
<dbReference type="CDD" id="cd05380">
    <property type="entry name" value="CAP_euk"/>
    <property type="match status" value="1"/>
</dbReference>
<gene>
    <name evidence="5" type="primary">LOC111355671</name>
</gene>
<dbReference type="KEGG" id="sliu:111355671"/>
<dbReference type="RefSeq" id="XP_022825465.1">
    <property type="nucleotide sequence ID" value="XM_022969697.1"/>
</dbReference>
<evidence type="ECO:0000313" key="4">
    <source>
        <dbReference type="Proteomes" id="UP000301870"/>
    </source>
</evidence>
<sequence>MTHSVRNKVKCGKLIYYNEMFGVLVVLSCVLALAATREVNYCGASMCGNTNAHTFCQYPKGPSAKCEGYIHARLRGHEKKTLLARFNSYRASAARGAMLGFPASENMLKLQWMEPLAREAQRWADQCRPPRRPEEHDTCRDLYSLKVGQCVASVVGDTPIRVEQLTDIWYIQNIFYNYSVNFYVPPRNDSTYYGDFAQIFWSNSYMVGCGRSRFMAPWQGRVQLVERLVCNVAPYGPQATQAIWSPGAPATHCPRHSRPSFKGSGLCVYAESRREVEKALEQKERDLQLGKRKKKVRKVRKVRRELPDYDDTDENDEEIPTTLVNRWTRSTTTAKSVHPLMALIKLIPSMADYPDNFPKEVIDIVNTASCLSPSLFIVLALFL</sequence>
<keyword evidence="4" id="KW-1185">Reference proteome</keyword>
<dbReference type="SMART" id="SM00198">
    <property type="entry name" value="SCP"/>
    <property type="match status" value="1"/>
</dbReference>
<dbReference type="InterPro" id="IPR014044">
    <property type="entry name" value="CAP_dom"/>
</dbReference>
<dbReference type="InterPro" id="IPR001283">
    <property type="entry name" value="CRISP-related"/>
</dbReference>
<dbReference type="Pfam" id="PF00188">
    <property type="entry name" value="CAP"/>
    <property type="match status" value="1"/>
</dbReference>
<dbReference type="PRINTS" id="PR00838">
    <property type="entry name" value="V5ALLERGEN"/>
</dbReference>
<organism evidence="4 5">
    <name type="scientific">Spodoptera litura</name>
    <name type="common">Asian cotton leafworm</name>
    <dbReference type="NCBI Taxonomy" id="69820"/>
    <lineage>
        <taxon>Eukaryota</taxon>
        <taxon>Metazoa</taxon>
        <taxon>Ecdysozoa</taxon>
        <taxon>Arthropoda</taxon>
        <taxon>Hexapoda</taxon>
        <taxon>Insecta</taxon>
        <taxon>Pterygota</taxon>
        <taxon>Neoptera</taxon>
        <taxon>Endopterygota</taxon>
        <taxon>Lepidoptera</taxon>
        <taxon>Glossata</taxon>
        <taxon>Ditrysia</taxon>
        <taxon>Noctuoidea</taxon>
        <taxon>Noctuidae</taxon>
        <taxon>Amphipyrinae</taxon>
        <taxon>Spodoptera</taxon>
    </lineage>
</organism>
<dbReference type="PRINTS" id="PR00837">
    <property type="entry name" value="V5TPXLIKE"/>
</dbReference>
<dbReference type="SUPFAM" id="SSF55797">
    <property type="entry name" value="PR-1-like"/>
    <property type="match status" value="1"/>
</dbReference>
<accession>A0A9J7IUG5</accession>
<dbReference type="InterPro" id="IPR002413">
    <property type="entry name" value="V5_allergen-like"/>
</dbReference>
<proteinExistence type="predicted"/>
<dbReference type="Proteomes" id="UP000301870">
    <property type="component" value="Chromosome 21"/>
</dbReference>
<dbReference type="PANTHER" id="PTHR10334">
    <property type="entry name" value="CYSTEINE-RICH SECRETORY PROTEIN-RELATED"/>
    <property type="match status" value="1"/>
</dbReference>
<evidence type="ECO:0000256" key="1">
    <source>
        <dbReference type="ARBA" id="ARBA00004613"/>
    </source>
</evidence>
<evidence type="ECO:0000313" key="5">
    <source>
        <dbReference type="RefSeq" id="XP_022825465.1"/>
    </source>
</evidence>